<evidence type="ECO:0000256" key="11">
    <source>
        <dbReference type="ARBA" id="ARBA00022792"/>
    </source>
</evidence>
<dbReference type="Pfam" id="PF09139">
    <property type="entry name" value="Tam41_Mmp37"/>
    <property type="match status" value="1"/>
</dbReference>
<keyword evidence="12" id="KW-0460">Magnesium</keyword>
<dbReference type="GO" id="GO:0016024">
    <property type="term" value="P:CDP-diacylglycerol biosynthetic process"/>
    <property type="evidence" value="ECO:0007669"/>
    <property type="project" value="TreeGrafter"/>
</dbReference>
<evidence type="ECO:0000256" key="5">
    <source>
        <dbReference type="ARBA" id="ARBA00005458"/>
    </source>
</evidence>
<dbReference type="AlphaFoldDB" id="A0A9P6NDD6"/>
<dbReference type="PANTHER" id="PTHR13619">
    <property type="entry name" value="PHOSPHATIDATE CYTIDYLYLTRANSFERASE, MITOCHONDRIAL"/>
    <property type="match status" value="1"/>
</dbReference>
<evidence type="ECO:0000256" key="9">
    <source>
        <dbReference type="ARBA" id="ARBA00022679"/>
    </source>
</evidence>
<evidence type="ECO:0000256" key="14">
    <source>
        <dbReference type="ARBA" id="ARBA00023128"/>
    </source>
</evidence>
<comment type="similarity">
    <text evidence="5">Belongs to the TAM41 family.</text>
</comment>
<keyword evidence="11" id="KW-0999">Mitochondrion inner membrane</keyword>
<dbReference type="GO" id="GO:0032049">
    <property type="term" value="P:cardiolipin biosynthetic process"/>
    <property type="evidence" value="ECO:0007669"/>
    <property type="project" value="InterPro"/>
</dbReference>
<keyword evidence="8" id="KW-0444">Lipid biosynthesis</keyword>
<comment type="subcellular location">
    <subcellularLocation>
        <location evidence="2">Mitochondrion inner membrane</location>
        <topology evidence="2">Peripheral membrane protein</topology>
        <orientation evidence="2">Matrix side</orientation>
    </subcellularLocation>
</comment>
<keyword evidence="17" id="KW-1208">Phospholipid metabolism</keyword>
<evidence type="ECO:0000256" key="4">
    <source>
        <dbReference type="ARBA" id="ARBA00005189"/>
    </source>
</evidence>
<dbReference type="PANTHER" id="PTHR13619:SF0">
    <property type="entry name" value="PHOSPHATIDATE CYTIDYLYLTRANSFERASE, MITOCHONDRIAL"/>
    <property type="match status" value="1"/>
</dbReference>
<evidence type="ECO:0000256" key="10">
    <source>
        <dbReference type="ARBA" id="ARBA00022695"/>
    </source>
</evidence>
<evidence type="ECO:0000256" key="17">
    <source>
        <dbReference type="ARBA" id="ARBA00023264"/>
    </source>
</evidence>
<evidence type="ECO:0000313" key="19">
    <source>
        <dbReference type="EMBL" id="KAG0142202.1"/>
    </source>
</evidence>
<dbReference type="PIRSF" id="PIRSF028840">
    <property type="entry name" value="Mmp37"/>
    <property type="match status" value="1"/>
</dbReference>
<dbReference type="GO" id="GO:0004605">
    <property type="term" value="F:phosphatidate cytidylyltransferase activity"/>
    <property type="evidence" value="ECO:0007669"/>
    <property type="project" value="UniProtKB-EC"/>
</dbReference>
<evidence type="ECO:0000256" key="16">
    <source>
        <dbReference type="ARBA" id="ARBA00023209"/>
    </source>
</evidence>
<evidence type="ECO:0000313" key="20">
    <source>
        <dbReference type="Proteomes" id="UP000886653"/>
    </source>
</evidence>
<evidence type="ECO:0000256" key="1">
    <source>
        <dbReference type="ARBA" id="ARBA00001946"/>
    </source>
</evidence>
<evidence type="ECO:0000256" key="18">
    <source>
        <dbReference type="ARBA" id="ARBA00029893"/>
    </source>
</evidence>
<sequence length="457" mass="51751">MYSRAFLVSNHHTCFAKTNYNLRPVVSIRKVSFSPYSEPSQPSFPLPHPFVAPRSRSATGYRASELVKTLAKQPGRTATPNIHPILQNTSLRLPPHLTRDQKNVLPQEFSQELSAIIQSFKAPIRYAIGYGSGVFPQKSYDSNKATPMLDFIFAVSHPSHWHSINLQHNPKHYALPFRWLGSAPVTWLQEKAPGAGVWFNVENEVNGKMIKYGVISIDTLCGDLLDWNTLYVSGRMQKPVYVIRDDARARLAQQVNLASALRTALLILPENFTEQQLYMAITGLSYTGDFRMKWGENPRKIENIVDRQVEHFRVLYRPLIQALSRNVSFASEMTTSSNPKLQQNMESRSRAELLKKLPRGLKEKIETDYDQQWNLKLAKATDGSSLINMEEKLTSSDEMSLLVRMVSDDGFEQSLKRALSLIVGPSAFNQSVKGIISAGPFKSIRYAIPKLVKRWLS</sequence>
<dbReference type="EC" id="2.7.7.41" evidence="6"/>
<keyword evidence="15" id="KW-0472">Membrane</keyword>
<keyword evidence="13" id="KW-0443">Lipid metabolism</keyword>
<evidence type="ECO:0000256" key="6">
    <source>
        <dbReference type="ARBA" id="ARBA00012487"/>
    </source>
</evidence>
<keyword evidence="16" id="KW-0594">Phospholipid biosynthesis</keyword>
<evidence type="ECO:0000256" key="12">
    <source>
        <dbReference type="ARBA" id="ARBA00022842"/>
    </source>
</evidence>
<keyword evidence="10" id="KW-0548">Nucleotidyltransferase</keyword>
<protein>
    <recommendedName>
        <fullName evidence="7">Phosphatidate cytidylyltransferase, mitochondrial</fullName>
        <ecNumber evidence="6">2.7.7.41</ecNumber>
    </recommendedName>
    <alternativeName>
        <fullName evidence="18">CDP-diacylglycerol synthase</fullName>
    </alternativeName>
</protein>
<comment type="pathway">
    <text evidence="3">Phospholipid metabolism; CDP-diacylglycerol biosynthesis; CDP-diacylglycerol from sn-glycerol 3-phosphate: step 3/3.</text>
</comment>
<evidence type="ECO:0000256" key="3">
    <source>
        <dbReference type="ARBA" id="ARBA00005119"/>
    </source>
</evidence>
<keyword evidence="20" id="KW-1185">Reference proteome</keyword>
<organism evidence="19 20">
    <name type="scientific">Cronartium quercuum f. sp. fusiforme G11</name>
    <dbReference type="NCBI Taxonomy" id="708437"/>
    <lineage>
        <taxon>Eukaryota</taxon>
        <taxon>Fungi</taxon>
        <taxon>Dikarya</taxon>
        <taxon>Basidiomycota</taxon>
        <taxon>Pucciniomycotina</taxon>
        <taxon>Pucciniomycetes</taxon>
        <taxon>Pucciniales</taxon>
        <taxon>Coleosporiaceae</taxon>
        <taxon>Cronartium</taxon>
    </lineage>
</organism>
<evidence type="ECO:0000256" key="8">
    <source>
        <dbReference type="ARBA" id="ARBA00022516"/>
    </source>
</evidence>
<keyword evidence="9" id="KW-0808">Transferase</keyword>
<dbReference type="Proteomes" id="UP000886653">
    <property type="component" value="Unassembled WGS sequence"/>
</dbReference>
<keyword evidence="14" id="KW-0496">Mitochondrion</keyword>
<dbReference type="GO" id="GO:0005743">
    <property type="term" value="C:mitochondrial inner membrane"/>
    <property type="evidence" value="ECO:0007669"/>
    <property type="project" value="UniProtKB-SubCell"/>
</dbReference>
<reference evidence="19" key="1">
    <citation type="submission" date="2013-11" db="EMBL/GenBank/DDBJ databases">
        <title>Genome sequence of the fusiform rust pathogen reveals effectors for host alternation and coevolution with pine.</title>
        <authorList>
            <consortium name="DOE Joint Genome Institute"/>
            <person name="Smith K."/>
            <person name="Pendleton A."/>
            <person name="Kubisiak T."/>
            <person name="Anderson C."/>
            <person name="Salamov A."/>
            <person name="Aerts A."/>
            <person name="Riley R."/>
            <person name="Clum A."/>
            <person name="Lindquist E."/>
            <person name="Ence D."/>
            <person name="Campbell M."/>
            <person name="Kronenberg Z."/>
            <person name="Feau N."/>
            <person name="Dhillon B."/>
            <person name="Hamelin R."/>
            <person name="Burleigh J."/>
            <person name="Smith J."/>
            <person name="Yandell M."/>
            <person name="Nelson C."/>
            <person name="Grigoriev I."/>
            <person name="Davis J."/>
        </authorList>
    </citation>
    <scope>NUCLEOTIDE SEQUENCE</scope>
    <source>
        <strain evidence="19">G11</strain>
    </source>
</reference>
<evidence type="ECO:0000256" key="2">
    <source>
        <dbReference type="ARBA" id="ARBA00004443"/>
    </source>
</evidence>
<evidence type="ECO:0000256" key="15">
    <source>
        <dbReference type="ARBA" id="ARBA00023136"/>
    </source>
</evidence>
<comment type="cofactor">
    <cofactor evidence="1">
        <name>Mg(2+)</name>
        <dbReference type="ChEBI" id="CHEBI:18420"/>
    </cofactor>
</comment>
<comment type="pathway">
    <text evidence="4">Lipid metabolism.</text>
</comment>
<evidence type="ECO:0000256" key="7">
    <source>
        <dbReference type="ARBA" id="ARBA00018337"/>
    </source>
</evidence>
<gene>
    <name evidence="19" type="ORF">CROQUDRAFT_662839</name>
</gene>
<accession>A0A9P6NDD6</accession>
<dbReference type="OrthoDB" id="341477at2759"/>
<dbReference type="InterPro" id="IPR015222">
    <property type="entry name" value="Tam41"/>
</dbReference>
<evidence type="ECO:0000256" key="13">
    <source>
        <dbReference type="ARBA" id="ARBA00023098"/>
    </source>
</evidence>
<comment type="caution">
    <text evidence="19">The sequence shown here is derived from an EMBL/GenBank/DDBJ whole genome shotgun (WGS) entry which is preliminary data.</text>
</comment>
<name>A0A9P6NDD6_9BASI</name>
<proteinExistence type="inferred from homology"/>
<dbReference type="EMBL" id="MU167356">
    <property type="protein sequence ID" value="KAG0142202.1"/>
    <property type="molecule type" value="Genomic_DNA"/>
</dbReference>